<dbReference type="Proteomes" id="UP001066276">
    <property type="component" value="Chromosome 8"/>
</dbReference>
<dbReference type="EMBL" id="JANPWB010000012">
    <property type="protein sequence ID" value="KAJ1113333.1"/>
    <property type="molecule type" value="Genomic_DNA"/>
</dbReference>
<evidence type="ECO:0000313" key="3">
    <source>
        <dbReference type="Proteomes" id="UP001066276"/>
    </source>
</evidence>
<reference evidence="2" key="1">
    <citation type="journal article" date="2022" name="bioRxiv">
        <title>Sequencing and chromosome-scale assembly of the giantPleurodeles waltlgenome.</title>
        <authorList>
            <person name="Brown T."/>
            <person name="Elewa A."/>
            <person name="Iarovenko S."/>
            <person name="Subramanian E."/>
            <person name="Araus A.J."/>
            <person name="Petzold A."/>
            <person name="Susuki M."/>
            <person name="Suzuki K.-i.T."/>
            <person name="Hayashi T."/>
            <person name="Toyoda A."/>
            <person name="Oliveira C."/>
            <person name="Osipova E."/>
            <person name="Leigh N.D."/>
            <person name="Simon A."/>
            <person name="Yun M.H."/>
        </authorList>
    </citation>
    <scope>NUCLEOTIDE SEQUENCE</scope>
    <source>
        <strain evidence="2">20211129_DDA</strain>
        <tissue evidence="2">Liver</tissue>
    </source>
</reference>
<gene>
    <name evidence="2" type="ORF">NDU88_001579</name>
</gene>
<evidence type="ECO:0000256" key="1">
    <source>
        <dbReference type="SAM" id="MobiDB-lite"/>
    </source>
</evidence>
<dbReference type="AlphaFoldDB" id="A0AAV7NB72"/>
<evidence type="ECO:0000313" key="2">
    <source>
        <dbReference type="EMBL" id="KAJ1113333.1"/>
    </source>
</evidence>
<sequence>MTRTAVPRARSHTTGAAAGQASRATGQPVSKPRGPASCPGPDPHVIGEGCPHRSSPPRPLRALLARKRATRPTQLQRGPAGSRERRLLCTNEPWNQVPDAPGSTRCSPYPKIAPPSPRGASGALQDFAGDMSTLEARPVGHVPWPRLSTSTN</sequence>
<keyword evidence="3" id="KW-1185">Reference proteome</keyword>
<comment type="caution">
    <text evidence="2">The sequence shown here is derived from an EMBL/GenBank/DDBJ whole genome shotgun (WGS) entry which is preliminary data.</text>
</comment>
<accession>A0AAV7NB72</accession>
<feature type="region of interest" description="Disordered" evidence="1">
    <location>
        <begin position="1"/>
        <end position="152"/>
    </location>
</feature>
<name>A0AAV7NB72_PLEWA</name>
<proteinExistence type="predicted"/>
<organism evidence="2 3">
    <name type="scientific">Pleurodeles waltl</name>
    <name type="common">Iberian ribbed newt</name>
    <dbReference type="NCBI Taxonomy" id="8319"/>
    <lineage>
        <taxon>Eukaryota</taxon>
        <taxon>Metazoa</taxon>
        <taxon>Chordata</taxon>
        <taxon>Craniata</taxon>
        <taxon>Vertebrata</taxon>
        <taxon>Euteleostomi</taxon>
        <taxon>Amphibia</taxon>
        <taxon>Batrachia</taxon>
        <taxon>Caudata</taxon>
        <taxon>Salamandroidea</taxon>
        <taxon>Salamandridae</taxon>
        <taxon>Pleurodelinae</taxon>
        <taxon>Pleurodeles</taxon>
    </lineage>
</organism>
<protein>
    <submittedName>
        <fullName evidence="2">Uncharacterized protein</fullName>
    </submittedName>
</protein>